<accession>A0A8X7S2S9</accession>
<gene>
    <name evidence="1" type="ORF">Bca52824_035104</name>
</gene>
<organism evidence="1 2">
    <name type="scientific">Brassica carinata</name>
    <name type="common">Ethiopian mustard</name>
    <name type="synonym">Abyssinian cabbage</name>
    <dbReference type="NCBI Taxonomy" id="52824"/>
    <lineage>
        <taxon>Eukaryota</taxon>
        <taxon>Viridiplantae</taxon>
        <taxon>Streptophyta</taxon>
        <taxon>Embryophyta</taxon>
        <taxon>Tracheophyta</taxon>
        <taxon>Spermatophyta</taxon>
        <taxon>Magnoliopsida</taxon>
        <taxon>eudicotyledons</taxon>
        <taxon>Gunneridae</taxon>
        <taxon>Pentapetalae</taxon>
        <taxon>rosids</taxon>
        <taxon>malvids</taxon>
        <taxon>Brassicales</taxon>
        <taxon>Brassicaceae</taxon>
        <taxon>Brassiceae</taxon>
        <taxon>Brassica</taxon>
    </lineage>
</organism>
<dbReference type="Proteomes" id="UP000886595">
    <property type="component" value="Unassembled WGS sequence"/>
</dbReference>
<protein>
    <submittedName>
        <fullName evidence="1">Uncharacterized protein</fullName>
    </submittedName>
</protein>
<reference evidence="1 2" key="1">
    <citation type="submission" date="2020-02" db="EMBL/GenBank/DDBJ databases">
        <authorList>
            <person name="Ma Q."/>
            <person name="Huang Y."/>
            <person name="Song X."/>
            <person name="Pei D."/>
        </authorList>
    </citation>
    <scope>NUCLEOTIDE SEQUENCE [LARGE SCALE GENOMIC DNA]</scope>
    <source>
        <strain evidence="1">Sxm20200214</strain>
        <tissue evidence="1">Leaf</tissue>
    </source>
</reference>
<evidence type="ECO:0000313" key="2">
    <source>
        <dbReference type="Proteomes" id="UP000886595"/>
    </source>
</evidence>
<keyword evidence="2" id="KW-1185">Reference proteome</keyword>
<sequence>MDGLPGFPPLFPELYMPDRKMAMLYILHSDETERQVRILCMQHAIIDNARNPSAALTSVTPDLDKGKGLTTLYNFTLEDPIFKFWFKDSF</sequence>
<name>A0A8X7S2S9_BRACI</name>
<evidence type="ECO:0000313" key="1">
    <source>
        <dbReference type="EMBL" id="KAG2298632.1"/>
    </source>
</evidence>
<dbReference type="AlphaFoldDB" id="A0A8X7S2S9"/>
<dbReference type="EMBL" id="JAAMPC010000008">
    <property type="protein sequence ID" value="KAG2298632.1"/>
    <property type="molecule type" value="Genomic_DNA"/>
</dbReference>
<proteinExistence type="predicted"/>
<comment type="caution">
    <text evidence="1">The sequence shown here is derived from an EMBL/GenBank/DDBJ whole genome shotgun (WGS) entry which is preliminary data.</text>
</comment>